<dbReference type="GO" id="GO:0044877">
    <property type="term" value="F:protein-containing complex binding"/>
    <property type="evidence" value="ECO:0007669"/>
    <property type="project" value="TreeGrafter"/>
</dbReference>
<dbReference type="Pfam" id="PF18595">
    <property type="entry name" value="Nuf2_DHR10-like"/>
    <property type="match status" value="1"/>
</dbReference>
<dbReference type="Gene3D" id="1.10.418.60">
    <property type="entry name" value="Ncd80 complex, Nuf2 subunit"/>
    <property type="match status" value="1"/>
</dbReference>
<dbReference type="Pfam" id="PF03800">
    <property type="entry name" value="Nuf2"/>
    <property type="match status" value="1"/>
</dbReference>
<sequence>MGTTNGAEHAQVDQMYTSFPAVKTDELLSVLQEMGLSVSAEEIAKPQSTMVQRVYMAFLDTLAGTMPEMLDARRDEACAEMEHGKCTYSDSDLSRAMMEAATVTDFHLQDLTRPTPKRFKRHMSALVNFFRFRSDRLAEFDELVVKTEELENRRLELEESNEQVQHEIQSILAQRRADEGQVQELREANLQCSDQLLRRKKQQTKLLAEIEQLKAERTQLSEQQTNLQYEVQMINTELSKLQARISSRPDDLRKQIGEMHTQVEHERKSLRETEAKAQTLSKKVEVIAQLDSDITQAITLMEQVAAEQECNAREQRALEETQRAVQTHEEQRHSIEDRLAQLDRHTEQLTAQVEQNRKALEAKRHASQTRLDALTTRLADVSRLRKERHVLIEVRGNEAQAIEQDMESILQAHEAHYAKMQLEKQALCRTASSYMDALTRAMEQA</sequence>
<keyword evidence="11" id="KW-0137">Centromere</keyword>
<dbReference type="PANTHER" id="PTHR21650">
    <property type="entry name" value="MEMBRALIN/KINETOCHORE PROTEIN NUF2"/>
    <property type="match status" value="1"/>
</dbReference>
<dbReference type="GO" id="GO:0051315">
    <property type="term" value="P:attachment of mitotic spindle microtubules to kinetochore"/>
    <property type="evidence" value="ECO:0007669"/>
    <property type="project" value="TreeGrafter"/>
</dbReference>
<keyword evidence="5" id="KW-0132">Cell division</keyword>
<feature type="coiled-coil region" evidence="12">
    <location>
        <begin position="140"/>
        <end position="230"/>
    </location>
</feature>
<keyword evidence="16" id="KW-1185">Reference proteome</keyword>
<dbReference type="GO" id="GO:0051301">
    <property type="term" value="P:cell division"/>
    <property type="evidence" value="ECO:0007669"/>
    <property type="project" value="UniProtKB-KW"/>
</dbReference>
<reference evidence="15" key="1">
    <citation type="submission" date="2023-02" db="EMBL/GenBank/DDBJ databases">
        <title>Mating type loci evolution in Malassezia.</title>
        <authorList>
            <person name="Coelho M.A."/>
        </authorList>
    </citation>
    <scope>NUCLEOTIDE SEQUENCE</scope>
    <source>
        <strain evidence="15">CBS 14136</strain>
    </source>
</reference>
<keyword evidence="4" id="KW-0158">Chromosome</keyword>
<dbReference type="Proteomes" id="UP001214628">
    <property type="component" value="Chromosome 2"/>
</dbReference>
<evidence type="ECO:0000313" key="15">
    <source>
        <dbReference type="EMBL" id="WFD43486.1"/>
    </source>
</evidence>
<accession>A0AAF0JKN4</accession>
<evidence type="ECO:0000256" key="7">
    <source>
        <dbReference type="ARBA" id="ARBA00022838"/>
    </source>
</evidence>
<evidence type="ECO:0000256" key="1">
    <source>
        <dbReference type="ARBA" id="ARBA00004123"/>
    </source>
</evidence>
<dbReference type="InterPro" id="IPR005549">
    <property type="entry name" value="Kinetochore_Nuf2_N"/>
</dbReference>
<evidence type="ECO:0000313" key="16">
    <source>
        <dbReference type="Proteomes" id="UP001214628"/>
    </source>
</evidence>
<protein>
    <submittedName>
        <fullName evidence="15">Kinetochore-associated Ndc80 complex subunit nuf2</fullName>
    </submittedName>
</protein>
<evidence type="ECO:0000256" key="12">
    <source>
        <dbReference type="SAM" id="Coils"/>
    </source>
</evidence>
<keyword evidence="6" id="KW-0498">Mitosis</keyword>
<evidence type="ECO:0000256" key="5">
    <source>
        <dbReference type="ARBA" id="ARBA00022618"/>
    </source>
</evidence>
<dbReference type="GO" id="GO:0045132">
    <property type="term" value="P:meiotic chromosome segregation"/>
    <property type="evidence" value="ECO:0007669"/>
    <property type="project" value="TreeGrafter"/>
</dbReference>
<evidence type="ECO:0000259" key="14">
    <source>
        <dbReference type="Pfam" id="PF18595"/>
    </source>
</evidence>
<feature type="domain" description="Kinetochore protein Nuf2 N-terminal" evidence="13">
    <location>
        <begin position="18"/>
        <end position="147"/>
    </location>
</feature>
<feature type="domain" description="Nuf2 DHR10-like" evidence="14">
    <location>
        <begin position="261"/>
        <end position="375"/>
    </location>
</feature>
<dbReference type="GO" id="GO:0051383">
    <property type="term" value="P:kinetochore organization"/>
    <property type="evidence" value="ECO:0007669"/>
    <property type="project" value="TreeGrafter"/>
</dbReference>
<evidence type="ECO:0000256" key="10">
    <source>
        <dbReference type="ARBA" id="ARBA00023306"/>
    </source>
</evidence>
<dbReference type="InterPro" id="IPR041112">
    <property type="entry name" value="Nuf2_DHR10-like"/>
</dbReference>
<keyword evidence="10" id="KW-0131">Cell cycle</keyword>
<evidence type="ECO:0000256" key="6">
    <source>
        <dbReference type="ARBA" id="ARBA00022776"/>
    </source>
</evidence>
<evidence type="ECO:0000256" key="2">
    <source>
        <dbReference type="ARBA" id="ARBA00004629"/>
    </source>
</evidence>
<gene>
    <name evidence="15" type="primary">NUF2</name>
    <name evidence="15" type="ORF">MPSI1_002148</name>
</gene>
<proteinExistence type="inferred from homology"/>
<evidence type="ECO:0000256" key="8">
    <source>
        <dbReference type="ARBA" id="ARBA00023054"/>
    </source>
</evidence>
<evidence type="ECO:0000259" key="13">
    <source>
        <dbReference type="Pfam" id="PF03800"/>
    </source>
</evidence>
<comment type="similarity">
    <text evidence="3">Belongs to the NUF2 family.</text>
</comment>
<evidence type="ECO:0000256" key="9">
    <source>
        <dbReference type="ARBA" id="ARBA00023242"/>
    </source>
</evidence>
<dbReference type="InterPro" id="IPR038275">
    <property type="entry name" value="Nuf2_N_sf"/>
</dbReference>
<evidence type="ECO:0000256" key="4">
    <source>
        <dbReference type="ARBA" id="ARBA00022454"/>
    </source>
</evidence>
<keyword evidence="8 12" id="KW-0175">Coiled coil</keyword>
<dbReference type="GO" id="GO:0005634">
    <property type="term" value="C:nucleus"/>
    <property type="evidence" value="ECO:0007669"/>
    <property type="project" value="UniProtKB-SubCell"/>
</dbReference>
<dbReference type="GO" id="GO:0007052">
    <property type="term" value="P:mitotic spindle organization"/>
    <property type="evidence" value="ECO:0007669"/>
    <property type="project" value="TreeGrafter"/>
</dbReference>
<dbReference type="EMBL" id="CP118376">
    <property type="protein sequence ID" value="WFD43486.1"/>
    <property type="molecule type" value="Genomic_DNA"/>
</dbReference>
<feature type="coiled-coil region" evidence="12">
    <location>
        <begin position="311"/>
        <end position="377"/>
    </location>
</feature>
<evidence type="ECO:0000256" key="3">
    <source>
        <dbReference type="ARBA" id="ARBA00005498"/>
    </source>
</evidence>
<dbReference type="AlphaFoldDB" id="A0AAF0JKN4"/>
<name>A0AAF0JKN4_9BASI</name>
<dbReference type="PANTHER" id="PTHR21650:SF2">
    <property type="entry name" value="KINETOCHORE PROTEIN NUF2"/>
    <property type="match status" value="1"/>
</dbReference>
<keyword evidence="7" id="KW-0995">Kinetochore</keyword>
<organism evidence="15 16">
    <name type="scientific">Malassezia psittaci</name>
    <dbReference type="NCBI Taxonomy" id="1821823"/>
    <lineage>
        <taxon>Eukaryota</taxon>
        <taxon>Fungi</taxon>
        <taxon>Dikarya</taxon>
        <taxon>Basidiomycota</taxon>
        <taxon>Ustilaginomycotina</taxon>
        <taxon>Malasseziomycetes</taxon>
        <taxon>Malasseziales</taxon>
        <taxon>Malasseziaceae</taxon>
        <taxon>Malassezia</taxon>
    </lineage>
</organism>
<comment type="subcellular location">
    <subcellularLocation>
        <location evidence="2">Chromosome</location>
        <location evidence="2">Centromere</location>
        <location evidence="2">Kinetochore</location>
    </subcellularLocation>
    <subcellularLocation>
        <location evidence="1">Nucleus</location>
    </subcellularLocation>
</comment>
<dbReference type="GO" id="GO:0031262">
    <property type="term" value="C:Ndc80 complex"/>
    <property type="evidence" value="ECO:0007669"/>
    <property type="project" value="InterPro"/>
</dbReference>
<evidence type="ECO:0000256" key="11">
    <source>
        <dbReference type="ARBA" id="ARBA00023328"/>
    </source>
</evidence>
<keyword evidence="9" id="KW-0539">Nucleus</keyword>